<dbReference type="Gene3D" id="3.90.1310.10">
    <property type="entry name" value="Penicillin-binding protein 2a (Domain 2)"/>
    <property type="match status" value="1"/>
</dbReference>
<keyword evidence="10" id="KW-0573">Peptidoglycan synthesis</keyword>
<evidence type="ECO:0000256" key="7">
    <source>
        <dbReference type="ARBA" id="ARBA00022692"/>
    </source>
</evidence>
<dbReference type="GO" id="GO:0071972">
    <property type="term" value="F:peptidoglycan L,D-transpeptidase activity"/>
    <property type="evidence" value="ECO:0007669"/>
    <property type="project" value="TreeGrafter"/>
</dbReference>
<dbReference type="GO" id="GO:0009002">
    <property type="term" value="F:serine-type D-Ala-D-Ala carboxypeptidase activity"/>
    <property type="evidence" value="ECO:0007669"/>
    <property type="project" value="InterPro"/>
</dbReference>
<dbReference type="SUPFAM" id="SSF56601">
    <property type="entry name" value="beta-lactamase/transpeptidase-like"/>
    <property type="match status" value="1"/>
</dbReference>
<evidence type="ECO:0000256" key="3">
    <source>
        <dbReference type="ARBA" id="ARBA00022475"/>
    </source>
</evidence>
<dbReference type="InterPro" id="IPR001460">
    <property type="entry name" value="PCN-bd_Tpept"/>
</dbReference>
<comment type="caution">
    <text evidence="17">The sequence shown here is derived from an EMBL/GenBank/DDBJ whole genome shotgun (WGS) entry which is preliminary data.</text>
</comment>
<keyword evidence="5" id="KW-0121">Carboxypeptidase</keyword>
<dbReference type="Gene3D" id="3.40.710.10">
    <property type="entry name" value="DD-peptidase/beta-lactamase superfamily"/>
    <property type="match status" value="1"/>
</dbReference>
<evidence type="ECO:0000256" key="12">
    <source>
        <dbReference type="ARBA" id="ARBA00023136"/>
    </source>
</evidence>
<dbReference type="InterPro" id="IPR017790">
    <property type="entry name" value="Penicillin-binding_protein_2"/>
</dbReference>
<name>A0A846QJ44_9BACT</name>
<sequence>MAAQFEPEGQAPPRFGLFLLQALIWGLFGLFVLRFWYLQVHKGEEFAQKARDNQLRQELLHAPRGLIRDRNGVLVAVNQPAYALGLIREDVRDVKATLDQIAVWTDIDLATLEAKYAKGRRRVKPFEPLILVPDLSFEQVARIESNALFWPGLEIVVRPRRYYPQGPLLAHVLGYVAEANEEELEKDPTLSLGDNVGKGGLEFTLEERLRGAKGLRQLEVDATGRRLSQHVMRPPRAGEDLRLSIDLELQARCHEMLEGQAGAIVVMEPFSGEVVAFVSQPSYDANWFVTGLSGPQWEKLRDDPMHPLQNRVVQSAYPPGSVFKLVVGGAALVNGVSPSERVYCSGQVKLGRHIFRCWKKHGHGHIDFLQALTQSCDVYYYEMGSRLGVDKISEFAMTCGFGHKTDISLPHEKGGLIPTREWKRRRFGESWQGGENLNLAIGQGYTLVTPLQVARFIGALVNGGDILRPTLLAGGEPERQGHLPLTDAQRQLLVRSMVETVEQGTARRLKRRDAVIGGKTGTAQVVRLKLKAGDVRRKLEEMPYEERDHAWLASFGEKDGKTYVAVCMVEHGGHGGSAAGPMLKGVYEHLFGKQK</sequence>
<dbReference type="EMBL" id="JAATJA010000002">
    <property type="protein sequence ID" value="NJB68181.1"/>
    <property type="molecule type" value="Genomic_DNA"/>
</dbReference>
<accession>A0A846QJ44</accession>
<reference evidence="17 18" key="1">
    <citation type="submission" date="2020-03" db="EMBL/GenBank/DDBJ databases">
        <title>Genomic Encyclopedia of Type Strains, Phase IV (KMG-IV): sequencing the most valuable type-strain genomes for metagenomic binning, comparative biology and taxonomic classification.</title>
        <authorList>
            <person name="Goeker M."/>
        </authorList>
    </citation>
    <scope>NUCLEOTIDE SEQUENCE [LARGE SCALE GENOMIC DNA]</scope>
    <source>
        <strain evidence="17 18">DSM 24233</strain>
    </source>
</reference>
<keyword evidence="4" id="KW-0997">Cell inner membrane</keyword>
<evidence type="ECO:0000259" key="15">
    <source>
        <dbReference type="Pfam" id="PF00905"/>
    </source>
</evidence>
<evidence type="ECO:0000313" key="17">
    <source>
        <dbReference type="EMBL" id="NJB68181.1"/>
    </source>
</evidence>
<keyword evidence="9" id="KW-0133">Cell shape</keyword>
<dbReference type="Proteomes" id="UP000580856">
    <property type="component" value="Unassembled WGS sequence"/>
</dbReference>
<keyword evidence="18" id="KW-1185">Reference proteome</keyword>
<evidence type="ECO:0000256" key="13">
    <source>
        <dbReference type="ARBA" id="ARBA00023316"/>
    </source>
</evidence>
<keyword evidence="3" id="KW-1003">Cell membrane</keyword>
<feature type="domain" description="Penicillin-binding protein transpeptidase" evidence="15">
    <location>
        <begin position="262"/>
        <end position="586"/>
    </location>
</feature>
<evidence type="ECO:0000256" key="1">
    <source>
        <dbReference type="ARBA" id="ARBA00004167"/>
    </source>
</evidence>
<dbReference type="GO" id="GO:0006508">
    <property type="term" value="P:proteolysis"/>
    <property type="evidence" value="ECO:0007669"/>
    <property type="project" value="UniProtKB-KW"/>
</dbReference>
<evidence type="ECO:0000256" key="4">
    <source>
        <dbReference type="ARBA" id="ARBA00022519"/>
    </source>
</evidence>
<dbReference type="AlphaFoldDB" id="A0A846QJ44"/>
<gene>
    <name evidence="17" type="ORF">GGQ74_001854</name>
</gene>
<evidence type="ECO:0000256" key="2">
    <source>
        <dbReference type="ARBA" id="ARBA00004236"/>
    </source>
</evidence>
<feature type="domain" description="Penicillin-binding protein dimerisation" evidence="16">
    <location>
        <begin position="61"/>
        <end position="229"/>
    </location>
</feature>
<dbReference type="GO" id="GO:0071555">
    <property type="term" value="P:cell wall organization"/>
    <property type="evidence" value="ECO:0007669"/>
    <property type="project" value="UniProtKB-KW"/>
</dbReference>
<evidence type="ECO:0000256" key="5">
    <source>
        <dbReference type="ARBA" id="ARBA00022645"/>
    </source>
</evidence>
<evidence type="ECO:0000313" key="18">
    <source>
        <dbReference type="Proteomes" id="UP000580856"/>
    </source>
</evidence>
<keyword evidence="13" id="KW-0961">Cell wall biogenesis/degradation</keyword>
<organism evidence="17 18">
    <name type="scientific">Desulfobaculum xiamenense</name>
    <dbReference type="NCBI Taxonomy" id="995050"/>
    <lineage>
        <taxon>Bacteria</taxon>
        <taxon>Pseudomonadati</taxon>
        <taxon>Thermodesulfobacteriota</taxon>
        <taxon>Desulfovibrionia</taxon>
        <taxon>Desulfovibrionales</taxon>
        <taxon>Desulfovibrionaceae</taxon>
        <taxon>Desulfobaculum</taxon>
    </lineage>
</organism>
<evidence type="ECO:0000259" key="16">
    <source>
        <dbReference type="Pfam" id="PF03717"/>
    </source>
</evidence>
<dbReference type="PANTHER" id="PTHR30627:SF2">
    <property type="entry name" value="PEPTIDOGLYCAN D,D-TRANSPEPTIDASE MRDA"/>
    <property type="match status" value="1"/>
</dbReference>
<evidence type="ECO:0000256" key="11">
    <source>
        <dbReference type="ARBA" id="ARBA00022989"/>
    </source>
</evidence>
<dbReference type="NCBIfam" id="TIGR03423">
    <property type="entry name" value="pbp2_mrdA"/>
    <property type="match status" value="1"/>
</dbReference>
<dbReference type="InterPro" id="IPR036138">
    <property type="entry name" value="PBP_dimer_sf"/>
</dbReference>
<protein>
    <submittedName>
        <fullName evidence="17">Penicillin-binding protein 2</fullName>
    </submittedName>
</protein>
<dbReference type="InterPro" id="IPR050515">
    <property type="entry name" value="Beta-lactam/transpept"/>
</dbReference>
<feature type="transmembrane region" description="Helical" evidence="14">
    <location>
        <begin position="15"/>
        <end position="37"/>
    </location>
</feature>
<keyword evidence="8" id="KW-0378">Hydrolase</keyword>
<evidence type="ECO:0000256" key="10">
    <source>
        <dbReference type="ARBA" id="ARBA00022984"/>
    </source>
</evidence>
<evidence type="ECO:0000256" key="8">
    <source>
        <dbReference type="ARBA" id="ARBA00022801"/>
    </source>
</evidence>
<keyword evidence="12 14" id="KW-0472">Membrane</keyword>
<evidence type="ECO:0000256" key="6">
    <source>
        <dbReference type="ARBA" id="ARBA00022670"/>
    </source>
</evidence>
<dbReference type="GO" id="GO:0008658">
    <property type="term" value="F:penicillin binding"/>
    <property type="evidence" value="ECO:0007669"/>
    <property type="project" value="InterPro"/>
</dbReference>
<comment type="subcellular location">
    <subcellularLocation>
        <location evidence="2">Cell membrane</location>
    </subcellularLocation>
    <subcellularLocation>
        <location evidence="1">Membrane</location>
        <topology evidence="1">Single-pass membrane protein</topology>
    </subcellularLocation>
</comment>
<dbReference type="GO" id="GO:0009252">
    <property type="term" value="P:peptidoglycan biosynthetic process"/>
    <property type="evidence" value="ECO:0007669"/>
    <property type="project" value="UniProtKB-KW"/>
</dbReference>
<evidence type="ECO:0000256" key="9">
    <source>
        <dbReference type="ARBA" id="ARBA00022960"/>
    </source>
</evidence>
<dbReference type="GO" id="GO:0008360">
    <property type="term" value="P:regulation of cell shape"/>
    <property type="evidence" value="ECO:0007669"/>
    <property type="project" value="UniProtKB-KW"/>
</dbReference>
<dbReference type="GO" id="GO:0005886">
    <property type="term" value="C:plasma membrane"/>
    <property type="evidence" value="ECO:0007669"/>
    <property type="project" value="UniProtKB-SubCell"/>
</dbReference>
<dbReference type="Pfam" id="PF00905">
    <property type="entry name" value="Transpeptidase"/>
    <property type="match status" value="1"/>
</dbReference>
<dbReference type="Pfam" id="PF03717">
    <property type="entry name" value="PBP_dimer"/>
    <property type="match status" value="1"/>
</dbReference>
<proteinExistence type="predicted"/>
<keyword evidence="6" id="KW-0645">Protease</keyword>
<dbReference type="InterPro" id="IPR012338">
    <property type="entry name" value="Beta-lactam/transpept-like"/>
</dbReference>
<dbReference type="SUPFAM" id="SSF56519">
    <property type="entry name" value="Penicillin binding protein dimerisation domain"/>
    <property type="match status" value="1"/>
</dbReference>
<keyword evidence="11 14" id="KW-1133">Transmembrane helix</keyword>
<evidence type="ECO:0000256" key="14">
    <source>
        <dbReference type="SAM" id="Phobius"/>
    </source>
</evidence>
<dbReference type="PANTHER" id="PTHR30627">
    <property type="entry name" value="PEPTIDOGLYCAN D,D-TRANSPEPTIDASE"/>
    <property type="match status" value="1"/>
</dbReference>
<dbReference type="RefSeq" id="WP_167941268.1">
    <property type="nucleotide sequence ID" value="NZ_JAATJA010000002.1"/>
</dbReference>
<keyword evidence="7 14" id="KW-0812">Transmembrane</keyword>
<dbReference type="InterPro" id="IPR005311">
    <property type="entry name" value="PBP_dimer"/>
</dbReference>